<dbReference type="PANTHER" id="PTHR43628:SF1">
    <property type="entry name" value="CHITIN SYNTHASE REGULATORY FACTOR 2-RELATED"/>
    <property type="match status" value="1"/>
</dbReference>
<evidence type="ECO:0000313" key="7">
    <source>
        <dbReference type="Proteomes" id="UP000818603"/>
    </source>
</evidence>
<reference evidence="4" key="3">
    <citation type="submission" date="2020-09" db="EMBL/GenBank/DDBJ databases">
        <authorList>
            <person name="Sun Q."/>
            <person name="Zhou Y."/>
        </authorList>
    </citation>
    <scope>NUCLEOTIDE SEQUENCE</scope>
    <source>
        <strain evidence="4">CGMCC 1.14984</strain>
    </source>
</reference>
<proteinExistence type="predicted"/>
<dbReference type="Proteomes" id="UP000621856">
    <property type="component" value="Unassembled WGS sequence"/>
</dbReference>
<dbReference type="InterPro" id="IPR011990">
    <property type="entry name" value="TPR-like_helical_dom_sf"/>
</dbReference>
<comment type="caution">
    <text evidence="4">The sequence shown here is derived from an EMBL/GenBank/DDBJ whole genome shotgun (WGS) entry which is preliminary data.</text>
</comment>
<evidence type="ECO:0000313" key="4">
    <source>
        <dbReference type="EMBL" id="GGI02243.1"/>
    </source>
</evidence>
<feature type="region of interest" description="Disordered" evidence="2">
    <location>
        <begin position="345"/>
        <end position="573"/>
    </location>
</feature>
<feature type="region of interest" description="Disordered" evidence="2">
    <location>
        <begin position="41"/>
        <end position="63"/>
    </location>
</feature>
<feature type="transmembrane region" description="Helical" evidence="3">
    <location>
        <begin position="616"/>
        <end position="635"/>
    </location>
</feature>
<accession>A0A8J3AAU5</accession>
<dbReference type="SUPFAM" id="SSF81901">
    <property type="entry name" value="HCP-like"/>
    <property type="match status" value="1"/>
</dbReference>
<feature type="compositionally biased region" description="Basic and acidic residues" evidence="2">
    <location>
        <begin position="507"/>
        <end position="520"/>
    </location>
</feature>
<dbReference type="AlphaFoldDB" id="A0A8J3AAU5"/>
<keyword evidence="3" id="KW-0812">Transmembrane</keyword>
<dbReference type="PANTHER" id="PTHR43628">
    <property type="entry name" value="ACTIVATOR OF C KINASE PROTEIN 1-RELATED"/>
    <property type="match status" value="1"/>
</dbReference>
<name>A0A8J3AAU5_9PROT</name>
<reference evidence="4" key="1">
    <citation type="journal article" date="2014" name="Int. J. Syst. Evol. Microbiol.">
        <title>Complete genome sequence of Corynebacterium casei LMG S-19264T (=DSM 44701T), isolated from a smear-ripened cheese.</title>
        <authorList>
            <consortium name="US DOE Joint Genome Institute (JGI-PGF)"/>
            <person name="Walter F."/>
            <person name="Albersmeier A."/>
            <person name="Kalinowski J."/>
            <person name="Ruckert C."/>
        </authorList>
    </citation>
    <scope>NUCLEOTIDE SEQUENCE</scope>
    <source>
        <strain evidence="4">CGMCC 1.14984</strain>
    </source>
</reference>
<protein>
    <submittedName>
        <fullName evidence="4">Localization factor PodJL</fullName>
    </submittedName>
</protein>
<dbReference type="InterPro" id="IPR006597">
    <property type="entry name" value="Sel1-like"/>
</dbReference>
<feature type="compositionally biased region" description="Acidic residues" evidence="2">
    <location>
        <begin position="421"/>
        <end position="435"/>
    </location>
</feature>
<feature type="compositionally biased region" description="Polar residues" evidence="2">
    <location>
        <begin position="840"/>
        <end position="855"/>
    </location>
</feature>
<organism evidence="4 6">
    <name type="scientific">Aquisalinus luteolus</name>
    <dbReference type="NCBI Taxonomy" id="1566827"/>
    <lineage>
        <taxon>Bacteria</taxon>
        <taxon>Pseudomonadati</taxon>
        <taxon>Pseudomonadota</taxon>
        <taxon>Alphaproteobacteria</taxon>
        <taxon>Parvularculales</taxon>
        <taxon>Parvularculaceae</taxon>
        <taxon>Aquisalinus</taxon>
    </lineage>
</organism>
<dbReference type="Pfam" id="PF08238">
    <property type="entry name" value="Sel1"/>
    <property type="match status" value="3"/>
</dbReference>
<dbReference type="SMART" id="SM00671">
    <property type="entry name" value="SEL1"/>
    <property type="match status" value="3"/>
</dbReference>
<sequence length="855" mass="93138">MKPNTPWSIKGIDPDARDAAKKAARAAGMTLGEWLNHQIMESSQGASEDDEPAPARAQATSMTASPITLDHLRELVASLNRLNDKLQRNEKNNREEIAGLNQGLTSALERIHSMEAARASNSTDALIARIERIEAGGVNRQSIDGLKALEKALSRTLTQFESIREETIGRVEANETAIEGLMSRVETIDAQFSEAIIDLRQNVDAVTIQIGATEKSVSALMQEAREASSSNDEAFIERTSKKMRILGNEIKRTSDRIQALDSKILKLAGRIDASEQRSAEGISEISRTVSELSSELTAFDRDQGSTVTEARKVIESASSAADDRLATLKKSFDTMLLRIEGIADGERAARENQQPRSEAPRQTLATTPAPSVSEPVTPEPAPSDDDEFDSMAAEQAALNEREELLADEPAEDDLPPPVADLQEEVELPEIDEELPPEVVTTPQVTPEKQDPLRSAMKGADDAAPNEEDFDAIFGEPVARDPSDWDDDDTPELDVTPQRPEETSQTADVKRPAASRPEETLTPKQKVILAARARRKRLEEQSRPVPEQKATTPQSAPKAARMMAEREEPKTESNSLIAGITARLRGNGDKEDARETQAEKLRRKYSTNGDAKGGLPMIPLILAGVLAVCLLGWFLLRDTLPQNVSAIDRPLQPQQQAPAQPVATPSENYDRAEAAFSAGRTPEGVTLLRQSAQAGYPPAQFQLAELTRNGELGVTANPVMARQLYSDAAEAGNVPAMHKLGSLYASGEGGEKNDFTALTWFEQAAQYGYVDSMYNLGLLYDPEVSLEVDDQVLDSAAQAYYWYSLADMLGDPDAGELATETGAGLSEADRAQQDQRIAAWSPQQPIQSANREFTGR</sequence>
<feature type="compositionally biased region" description="Low complexity" evidence="2">
    <location>
        <begin position="436"/>
        <end position="446"/>
    </location>
</feature>
<dbReference type="Gene3D" id="1.25.40.10">
    <property type="entry name" value="Tetratricopeptide repeat domain"/>
    <property type="match status" value="1"/>
</dbReference>
<evidence type="ECO:0000256" key="1">
    <source>
        <dbReference type="SAM" id="Coils"/>
    </source>
</evidence>
<dbReference type="EMBL" id="VCJR02000007">
    <property type="protein sequence ID" value="NHK29641.1"/>
    <property type="molecule type" value="Genomic_DNA"/>
</dbReference>
<dbReference type="Proteomes" id="UP000818603">
    <property type="component" value="Unassembled WGS sequence"/>
</dbReference>
<keyword evidence="3" id="KW-0472">Membrane</keyword>
<dbReference type="InterPro" id="IPR052945">
    <property type="entry name" value="Mitotic_Regulator"/>
</dbReference>
<evidence type="ECO:0000313" key="6">
    <source>
        <dbReference type="Proteomes" id="UP000621856"/>
    </source>
</evidence>
<keyword evidence="1" id="KW-0175">Coiled coil</keyword>
<evidence type="ECO:0000313" key="5">
    <source>
        <dbReference type="EMBL" id="NHK29641.1"/>
    </source>
</evidence>
<evidence type="ECO:0000256" key="2">
    <source>
        <dbReference type="SAM" id="MobiDB-lite"/>
    </source>
</evidence>
<reference evidence="5 7" key="2">
    <citation type="submission" date="2020-02" db="EMBL/GenBank/DDBJ databases">
        <title>Genome sequence of Parvularcula flava strain NH6-79.</title>
        <authorList>
            <person name="Abdul Karim M.H."/>
            <person name="Lam M.Q."/>
            <person name="Chen S.J."/>
            <person name="Yahya A."/>
            <person name="Shahir S."/>
            <person name="Shamsir M.S."/>
            <person name="Chong C.S."/>
        </authorList>
    </citation>
    <scope>NUCLEOTIDE SEQUENCE [LARGE SCALE GENOMIC DNA]</scope>
    <source>
        <strain evidence="5 7">NH6-79</strain>
    </source>
</reference>
<dbReference type="RefSeq" id="WP_155142901.1">
    <property type="nucleotide sequence ID" value="NZ_BMGZ01000006.1"/>
</dbReference>
<keyword evidence="7" id="KW-1185">Reference proteome</keyword>
<feature type="compositionally biased region" description="Acidic residues" evidence="2">
    <location>
        <begin position="405"/>
        <end position="414"/>
    </location>
</feature>
<keyword evidence="3" id="KW-1133">Transmembrane helix</keyword>
<feature type="region of interest" description="Disordered" evidence="2">
    <location>
        <begin position="816"/>
        <end position="855"/>
    </location>
</feature>
<dbReference type="EMBL" id="BMGZ01000006">
    <property type="protein sequence ID" value="GGI02243.1"/>
    <property type="molecule type" value="Genomic_DNA"/>
</dbReference>
<feature type="coiled-coil region" evidence="1">
    <location>
        <begin position="69"/>
        <end position="96"/>
    </location>
</feature>
<evidence type="ECO:0000256" key="3">
    <source>
        <dbReference type="SAM" id="Phobius"/>
    </source>
</evidence>
<gene>
    <name evidence="4" type="primary">podJ</name>
    <name evidence="5" type="ORF">FF098_017175</name>
    <name evidence="4" type="ORF">GCM10011355_34790</name>
</gene>